<dbReference type="GO" id="GO:0009368">
    <property type="term" value="C:endopeptidase Clp complex"/>
    <property type="evidence" value="ECO:0007669"/>
    <property type="project" value="TreeGrafter"/>
</dbReference>
<dbReference type="PRINTS" id="PR00127">
    <property type="entry name" value="CLPPROTEASEP"/>
</dbReference>
<dbReference type="CDD" id="cd07017">
    <property type="entry name" value="S14_ClpP_2"/>
    <property type="match status" value="1"/>
</dbReference>
<dbReference type="GO" id="GO:0009536">
    <property type="term" value="C:plastid"/>
    <property type="evidence" value="ECO:0007669"/>
    <property type="project" value="UniProtKB-ARBA"/>
</dbReference>
<dbReference type="GO" id="GO:0004252">
    <property type="term" value="F:serine-type endopeptidase activity"/>
    <property type="evidence" value="ECO:0007669"/>
    <property type="project" value="InterPro"/>
</dbReference>
<dbReference type="InterPro" id="IPR001907">
    <property type="entry name" value="ClpP"/>
</dbReference>
<dbReference type="PANTHER" id="PTHR10381">
    <property type="entry name" value="ATP-DEPENDENT CLP PROTEASE PROTEOLYTIC SUBUNIT"/>
    <property type="match status" value="1"/>
</dbReference>
<evidence type="ECO:0000313" key="4">
    <source>
        <dbReference type="EMBL" id="JAG98801.1"/>
    </source>
</evidence>
<dbReference type="Gene3D" id="3.90.226.10">
    <property type="entry name" value="2-enoyl-CoA Hydratase, Chain A, domain 1"/>
    <property type="match status" value="1"/>
</dbReference>
<organism evidence="4">
    <name type="scientific">Araucaria cunninghamii</name>
    <name type="common">Hoop pine</name>
    <name type="synonym">Moreton Bay pine</name>
    <dbReference type="NCBI Taxonomy" id="56994"/>
    <lineage>
        <taxon>Eukaryota</taxon>
        <taxon>Viridiplantae</taxon>
        <taxon>Streptophyta</taxon>
        <taxon>Embryophyta</taxon>
        <taxon>Tracheophyta</taxon>
        <taxon>Spermatophyta</taxon>
        <taxon>Pinopsida</taxon>
        <taxon>Pinidae</taxon>
        <taxon>Conifers II</taxon>
        <taxon>Araucariales</taxon>
        <taxon>Araucariaceae</taxon>
        <taxon>Araucaria</taxon>
    </lineage>
</organism>
<accession>A0A0D6R7T6</accession>
<protein>
    <recommendedName>
        <fullName evidence="2">ATP-dependent Clp protease proteolytic subunit</fullName>
    </recommendedName>
</protein>
<name>A0A0D6R7T6_ARACU</name>
<dbReference type="PANTHER" id="PTHR10381:SF46">
    <property type="entry name" value="ATP-DEPENDENT CLP PROTEASE PROTEOLYTIC SUBUNIT-RELATED PROTEIN 2, CHLOROPLASTIC"/>
    <property type="match status" value="1"/>
</dbReference>
<dbReference type="InterPro" id="IPR023562">
    <property type="entry name" value="ClpP/TepA"/>
</dbReference>
<dbReference type="SUPFAM" id="SSF52096">
    <property type="entry name" value="ClpP/crotonase"/>
    <property type="match status" value="1"/>
</dbReference>
<dbReference type="GO" id="GO:0004176">
    <property type="term" value="F:ATP-dependent peptidase activity"/>
    <property type="evidence" value="ECO:0007669"/>
    <property type="project" value="InterPro"/>
</dbReference>
<dbReference type="AlphaFoldDB" id="A0A0D6R7T6"/>
<dbReference type="GO" id="GO:0006515">
    <property type="term" value="P:protein quality control for misfolded or incompletely synthesized proteins"/>
    <property type="evidence" value="ECO:0007669"/>
    <property type="project" value="TreeGrafter"/>
</dbReference>
<sequence>MAMAALSFSSLSSSSRSTCLSSGRPKACGKSPRRHSFKDSVGVCPQSQSPVLFHNERSCLSNALSERVWMKGRSRRGLKVTCWAHFTMMPIGVPRVRIRTPGEGGWQWVDLWNALYRERIIFLTEWIDEALGNQILSTMLYLDSIDYSQGLSLYINGEGGDITPCMSIFDTMESLRSPVATMCLGQAYNLSGFLLAAGEKGQRWAFPLSRIALYPIAGAARGRADDIQNEANELLRIRDYLFQKLAVKTGQPVEKIKEDLDIPKRFTSQQAIEYGIIDQIARPRRIKVDSSEKKNANKMTDLG</sequence>
<dbReference type="Pfam" id="PF00574">
    <property type="entry name" value="CLP_protease"/>
    <property type="match status" value="1"/>
</dbReference>
<evidence type="ECO:0000256" key="2">
    <source>
        <dbReference type="RuleBase" id="RU003567"/>
    </source>
</evidence>
<evidence type="ECO:0000256" key="1">
    <source>
        <dbReference type="ARBA" id="ARBA00007039"/>
    </source>
</evidence>
<dbReference type="InterPro" id="IPR029045">
    <property type="entry name" value="ClpP/crotonase-like_dom_sf"/>
</dbReference>
<dbReference type="GO" id="GO:0051117">
    <property type="term" value="F:ATPase binding"/>
    <property type="evidence" value="ECO:0007669"/>
    <property type="project" value="TreeGrafter"/>
</dbReference>
<reference evidence="4" key="1">
    <citation type="submission" date="2015-03" db="EMBL/GenBank/DDBJ databases">
        <title>A transcriptome of Araucaria cunninghamii, an australian fine timber species.</title>
        <authorList>
            <person name="Jing Yi C.J.Y."/>
            <person name="Yin San L.Y.S."/>
            <person name="Abdul Karim S.S."/>
            <person name="Wan Azmi N.N."/>
            <person name="Hercus R.R."/>
            <person name="Croft L.L."/>
        </authorList>
    </citation>
    <scope>NUCLEOTIDE SEQUENCE</scope>
    <source>
        <strain evidence="4">MI0301</strain>
        <tissue evidence="4">Leaf</tissue>
    </source>
</reference>
<comment type="similarity">
    <text evidence="1 2">Belongs to the peptidase S14 family.</text>
</comment>
<proteinExistence type="inferred from homology"/>
<feature type="compositionally biased region" description="Low complexity" evidence="3">
    <location>
        <begin position="1"/>
        <end position="22"/>
    </location>
</feature>
<evidence type="ECO:0000256" key="3">
    <source>
        <dbReference type="SAM" id="MobiDB-lite"/>
    </source>
</evidence>
<feature type="region of interest" description="Disordered" evidence="3">
    <location>
        <begin position="1"/>
        <end position="39"/>
    </location>
</feature>
<dbReference type="EMBL" id="GCKF01018470">
    <property type="protein sequence ID" value="JAG98801.1"/>
    <property type="molecule type" value="Transcribed_RNA"/>
</dbReference>